<keyword evidence="7" id="KW-0106">Calcium</keyword>
<dbReference type="SUPFAM" id="SSF53474">
    <property type="entry name" value="alpha/beta-Hydrolases"/>
    <property type="match status" value="2"/>
</dbReference>
<dbReference type="Pfam" id="PF07690">
    <property type="entry name" value="MFS_1"/>
    <property type="match status" value="1"/>
</dbReference>
<feature type="transmembrane region" description="Helical" evidence="11">
    <location>
        <begin position="29"/>
        <end position="49"/>
    </location>
</feature>
<evidence type="ECO:0000256" key="6">
    <source>
        <dbReference type="ARBA" id="ARBA00022801"/>
    </source>
</evidence>
<proteinExistence type="inferred from homology"/>
<keyword evidence="3" id="KW-0719">Serine esterase</keyword>
<feature type="transmembrane region" description="Helical" evidence="11">
    <location>
        <begin position="70"/>
        <end position="89"/>
    </location>
</feature>
<evidence type="ECO:0000256" key="9">
    <source>
        <dbReference type="RuleBase" id="RU361238"/>
    </source>
</evidence>
<dbReference type="EC" id="3.1.1.-" evidence="9"/>
<organism evidence="12 13">
    <name type="scientific">Talaromyces atroroseus</name>
    <dbReference type="NCBI Taxonomy" id="1441469"/>
    <lineage>
        <taxon>Eukaryota</taxon>
        <taxon>Fungi</taxon>
        <taxon>Dikarya</taxon>
        <taxon>Ascomycota</taxon>
        <taxon>Pezizomycotina</taxon>
        <taxon>Eurotiomycetes</taxon>
        <taxon>Eurotiomycetidae</taxon>
        <taxon>Eurotiales</taxon>
        <taxon>Trichocomaceae</taxon>
        <taxon>Talaromyces</taxon>
        <taxon>Talaromyces sect. Trachyspermi</taxon>
    </lineage>
</organism>
<evidence type="ECO:0000256" key="11">
    <source>
        <dbReference type="SAM" id="Phobius"/>
    </source>
</evidence>
<dbReference type="GeneID" id="31007837"/>
<reference evidence="12 13" key="1">
    <citation type="submission" date="2015-06" db="EMBL/GenBank/DDBJ databases">
        <title>Talaromyces atroroseus IBT 11181 draft genome.</title>
        <authorList>
            <person name="Rasmussen K.B."/>
            <person name="Rasmussen S."/>
            <person name="Petersen B."/>
            <person name="Sicheritz-Ponten T."/>
            <person name="Mortensen U.H."/>
            <person name="Thrane U."/>
        </authorList>
    </citation>
    <scope>NUCLEOTIDE SEQUENCE [LARGE SCALE GENOMIC DNA]</scope>
    <source>
        <strain evidence="12 13">IBT 11181</strain>
    </source>
</reference>
<keyword evidence="8" id="KW-1015">Disulfide bond</keyword>
<feature type="transmembrane region" description="Helical" evidence="11">
    <location>
        <begin position="211"/>
        <end position="235"/>
    </location>
</feature>
<dbReference type="AlphaFoldDB" id="A0A225A977"/>
<dbReference type="GO" id="GO:0046872">
    <property type="term" value="F:metal ion binding"/>
    <property type="evidence" value="ECO:0007669"/>
    <property type="project" value="UniProtKB-KW"/>
</dbReference>
<comment type="similarity">
    <text evidence="2 9">Belongs to the tannase family.</text>
</comment>
<evidence type="ECO:0000313" key="12">
    <source>
        <dbReference type="EMBL" id="OKL56560.1"/>
    </source>
</evidence>
<dbReference type="InterPro" id="IPR011701">
    <property type="entry name" value="MFS"/>
</dbReference>
<dbReference type="SUPFAM" id="SSF103473">
    <property type="entry name" value="MFS general substrate transporter"/>
    <property type="match status" value="1"/>
</dbReference>
<accession>A0A225A977</accession>
<feature type="transmembrane region" description="Helical" evidence="11">
    <location>
        <begin position="101"/>
        <end position="124"/>
    </location>
</feature>
<dbReference type="InterPro" id="IPR036259">
    <property type="entry name" value="MFS_trans_sf"/>
</dbReference>
<comment type="caution">
    <text evidence="12">The sequence shown here is derived from an EMBL/GenBank/DDBJ whole genome shotgun (WGS) entry which is preliminary data.</text>
</comment>
<dbReference type="Gene3D" id="1.20.1250.20">
    <property type="entry name" value="MFS general substrate transporter like domains"/>
    <property type="match status" value="1"/>
</dbReference>
<dbReference type="EMBL" id="LFMY01000014">
    <property type="protein sequence ID" value="OKL56560.1"/>
    <property type="molecule type" value="Genomic_DNA"/>
</dbReference>
<gene>
    <name evidence="12" type="ORF">UA08_08081</name>
</gene>
<dbReference type="PANTHER" id="PTHR33938">
    <property type="entry name" value="FERULOYL ESTERASE B-RELATED"/>
    <property type="match status" value="1"/>
</dbReference>
<dbReference type="InterPro" id="IPR011118">
    <property type="entry name" value="Tannase/feruloyl_esterase"/>
</dbReference>
<evidence type="ECO:0000256" key="3">
    <source>
        <dbReference type="ARBA" id="ARBA00022487"/>
    </source>
</evidence>
<evidence type="ECO:0000256" key="10">
    <source>
        <dbReference type="SAM" id="MobiDB-lite"/>
    </source>
</evidence>
<dbReference type="GO" id="GO:0022857">
    <property type="term" value="F:transmembrane transporter activity"/>
    <property type="evidence" value="ECO:0007669"/>
    <property type="project" value="InterPro"/>
</dbReference>
<feature type="region of interest" description="Disordered" evidence="10">
    <location>
        <begin position="1"/>
        <end position="20"/>
    </location>
</feature>
<feature type="transmembrane region" description="Helical" evidence="11">
    <location>
        <begin position="136"/>
        <end position="156"/>
    </location>
</feature>
<evidence type="ECO:0000256" key="1">
    <source>
        <dbReference type="ARBA" id="ARBA00004141"/>
    </source>
</evidence>
<feature type="transmembrane region" description="Helical" evidence="11">
    <location>
        <begin position="168"/>
        <end position="190"/>
    </location>
</feature>
<feature type="transmembrane region" description="Helical" evidence="11">
    <location>
        <begin position="367"/>
        <end position="386"/>
    </location>
</feature>
<keyword evidence="11" id="KW-0812">Transmembrane</keyword>
<evidence type="ECO:0000256" key="5">
    <source>
        <dbReference type="ARBA" id="ARBA00022729"/>
    </source>
</evidence>
<keyword evidence="4" id="KW-0479">Metal-binding</keyword>
<evidence type="ECO:0000256" key="7">
    <source>
        <dbReference type="ARBA" id="ARBA00022837"/>
    </source>
</evidence>
<dbReference type="RefSeq" id="XP_020116681.1">
    <property type="nucleotide sequence ID" value="XM_020263284.1"/>
</dbReference>
<dbReference type="GO" id="GO:0016020">
    <property type="term" value="C:membrane"/>
    <property type="evidence" value="ECO:0007669"/>
    <property type="project" value="UniProtKB-SubCell"/>
</dbReference>
<sequence>MNLEEKSVGGSQSHPPEPVKVPSAPDGGALAWLHVFFGHMVFFNTLGMTNSYGVFEQYYTETLGHSPSNVAWIGGIQFFLLFGTGVVSGRATDAGYFRDHFFGIFLTQAVCFGLGSGLVFTPGISVTSSYFKHRRTLAMGIVAAGGATGGMVYPAVTSTLLSNSHVGFGGTMRVLGLIMLVTHIPSVIGYRPYVPPHPAPLIDWSAFREKSFLFFTASMSFTFWGLYMAFFYLGTFAREKIALTGSLNLVIVLNGVGVIGRMVPNLIAHRFIGTNNMNIFCNIVCFVCIYCWMAVRNAPGLYVWTVIYGIFAGAAQALFPTMATHQTTDPQKVGTRTGMVFTVVSFFCLTAPAIEGVLIEIDGNQYTGAQAFAGTSVALGVVFLVLNHDLTYHLPGHIFTICLRLYSRCDGEEYICLDLYGRATIPKDLGDSAPGGCKKCRQDTVDLFTPYIDHYPVGKRIIPPLMFLNGSNILAGCWLYMLAFARADYCSPSYLSSTISIPENGVIESISASTVTNYTYSSSQSIDFCNVTVTYTHPGWNDTIHITLWLPPRSNWNGRFQGTGGGGWAGDSGVGPLAEGVASGYSTAETDTGHDPDLTTSTSWYLTAEGKLNIPLFEDYASIAYNDLAVVGKLLSKKYYGKEPVYSYWNGCSTGGRQGLVLAQNYPTAFNGIYAGSPAINFPQLSVAVYWPQFAMNSLNHYPPSCVLDYFTDAVTAACDDLDGVKDGVIAALPLCHFDAYTLVNRTVICNGTSITITEQDAEIVYKSWQGARRPDGSFLWYGVNPGSNLNVDTGTTCTGSVTNCTGSPFPIGPDWIQHWVLDDPDFDIMSMTWSQYSEIFAKSVSEYESIIGSNNPDLSAFKNAGGKIVHWHGSADYLIPTGGSINYYRRVLAIDPNVADFYRFFLAPGVGHCGGGNGAVPTNPFEAVVSWVENNTVPVVLPASNANSTRNLCLYPLVSVYNGGDTSLASSFSCQPHW</sequence>
<name>A0A225A977_TALAT</name>
<dbReference type="OrthoDB" id="6499973at2759"/>
<evidence type="ECO:0000256" key="2">
    <source>
        <dbReference type="ARBA" id="ARBA00006249"/>
    </source>
</evidence>
<keyword evidence="5" id="KW-0732">Signal</keyword>
<feature type="transmembrane region" description="Helical" evidence="11">
    <location>
        <begin position="241"/>
        <end position="263"/>
    </location>
</feature>
<feature type="transmembrane region" description="Helical" evidence="11">
    <location>
        <begin position="301"/>
        <end position="319"/>
    </location>
</feature>
<dbReference type="Proteomes" id="UP000214365">
    <property type="component" value="Unassembled WGS sequence"/>
</dbReference>
<keyword evidence="13" id="KW-1185">Reference proteome</keyword>
<protein>
    <recommendedName>
        <fullName evidence="9">Carboxylic ester hydrolase</fullName>
        <ecNumber evidence="9">3.1.1.-</ecNumber>
    </recommendedName>
</protein>
<comment type="subcellular location">
    <subcellularLocation>
        <location evidence="1">Membrane</location>
        <topology evidence="1">Multi-pass membrane protein</topology>
    </subcellularLocation>
</comment>
<evidence type="ECO:0000256" key="4">
    <source>
        <dbReference type="ARBA" id="ARBA00022723"/>
    </source>
</evidence>
<keyword evidence="11" id="KW-1133">Transmembrane helix</keyword>
<evidence type="ECO:0000313" key="13">
    <source>
        <dbReference type="Proteomes" id="UP000214365"/>
    </source>
</evidence>
<feature type="transmembrane region" description="Helical" evidence="11">
    <location>
        <begin position="275"/>
        <end position="295"/>
    </location>
</feature>
<dbReference type="GO" id="GO:0030600">
    <property type="term" value="F:feruloyl esterase activity"/>
    <property type="evidence" value="ECO:0007669"/>
    <property type="project" value="UniProtKB-ARBA"/>
</dbReference>
<keyword evidence="6 9" id="KW-0378">Hydrolase</keyword>
<dbReference type="InterPro" id="IPR029058">
    <property type="entry name" value="AB_hydrolase_fold"/>
</dbReference>
<keyword evidence="11" id="KW-0472">Membrane</keyword>
<dbReference type="PANTHER" id="PTHR33938:SF8">
    <property type="entry name" value="CARBOXYLIC ESTER HYDROLASE"/>
    <property type="match status" value="1"/>
</dbReference>
<feature type="transmembrane region" description="Helical" evidence="11">
    <location>
        <begin position="340"/>
        <end position="361"/>
    </location>
</feature>
<evidence type="ECO:0000256" key="8">
    <source>
        <dbReference type="ARBA" id="ARBA00023157"/>
    </source>
</evidence>
<dbReference type="Pfam" id="PF07519">
    <property type="entry name" value="Tannase"/>
    <property type="match status" value="1"/>
</dbReference>